<reference evidence="3" key="2">
    <citation type="submission" date="2015-01" db="EMBL/GenBank/DDBJ databases">
        <title>Evolutionary Origins and Diversification of the Mycorrhizal Mutualists.</title>
        <authorList>
            <consortium name="DOE Joint Genome Institute"/>
            <consortium name="Mycorrhizal Genomics Consortium"/>
            <person name="Kohler A."/>
            <person name="Kuo A."/>
            <person name="Nagy L.G."/>
            <person name="Floudas D."/>
            <person name="Copeland A."/>
            <person name="Barry K.W."/>
            <person name="Cichocki N."/>
            <person name="Veneault-Fourrey C."/>
            <person name="LaButti K."/>
            <person name="Lindquist E.A."/>
            <person name="Lipzen A."/>
            <person name="Lundell T."/>
            <person name="Morin E."/>
            <person name="Murat C."/>
            <person name="Riley R."/>
            <person name="Ohm R."/>
            <person name="Sun H."/>
            <person name="Tunlid A."/>
            <person name="Henrissat B."/>
            <person name="Grigoriev I.V."/>
            <person name="Hibbett D.S."/>
            <person name="Martin F."/>
        </authorList>
    </citation>
    <scope>NUCLEOTIDE SEQUENCE [LARGE SCALE GENOMIC DNA]</scope>
    <source>
        <strain evidence="3">h7</strain>
    </source>
</reference>
<evidence type="ECO:0000313" key="3">
    <source>
        <dbReference type="Proteomes" id="UP000053424"/>
    </source>
</evidence>
<dbReference type="STRING" id="686832.A0A0C3BQW8"/>
<keyword evidence="3" id="KW-1185">Reference proteome</keyword>
<dbReference type="AlphaFoldDB" id="A0A0C3BQW8"/>
<dbReference type="Proteomes" id="UP000053424">
    <property type="component" value="Unassembled WGS sequence"/>
</dbReference>
<gene>
    <name evidence="2" type="ORF">M413DRAFT_447404</name>
</gene>
<feature type="compositionally biased region" description="Basic and acidic residues" evidence="1">
    <location>
        <begin position="79"/>
        <end position="90"/>
    </location>
</feature>
<sequence>MHSAFRLTDTLSGVSRDRIDTERLPADTAKLFDRDPETHEVLWFASPPLNMPRTKGPRHSLAYMQFLAAKRKRASGNGKRRDEMDVDAKAGKRVHPQTVTEITTQVLSEPSRLKL</sequence>
<feature type="region of interest" description="Disordered" evidence="1">
    <location>
        <begin position="72"/>
        <end position="95"/>
    </location>
</feature>
<reference evidence="2 3" key="1">
    <citation type="submission" date="2014-04" db="EMBL/GenBank/DDBJ databases">
        <authorList>
            <consortium name="DOE Joint Genome Institute"/>
            <person name="Kuo A."/>
            <person name="Gay G."/>
            <person name="Dore J."/>
            <person name="Kohler A."/>
            <person name="Nagy L.G."/>
            <person name="Floudas D."/>
            <person name="Copeland A."/>
            <person name="Barry K.W."/>
            <person name="Cichocki N."/>
            <person name="Veneault-Fourrey C."/>
            <person name="LaButti K."/>
            <person name="Lindquist E.A."/>
            <person name="Lipzen A."/>
            <person name="Lundell T."/>
            <person name="Morin E."/>
            <person name="Murat C."/>
            <person name="Sun H."/>
            <person name="Tunlid A."/>
            <person name="Henrissat B."/>
            <person name="Grigoriev I.V."/>
            <person name="Hibbett D.S."/>
            <person name="Martin F."/>
            <person name="Nordberg H.P."/>
            <person name="Cantor M.N."/>
            <person name="Hua S.X."/>
        </authorList>
    </citation>
    <scope>NUCLEOTIDE SEQUENCE [LARGE SCALE GENOMIC DNA]</scope>
    <source>
        <strain evidence="3">h7</strain>
    </source>
</reference>
<organism evidence="2 3">
    <name type="scientific">Hebeloma cylindrosporum</name>
    <dbReference type="NCBI Taxonomy" id="76867"/>
    <lineage>
        <taxon>Eukaryota</taxon>
        <taxon>Fungi</taxon>
        <taxon>Dikarya</taxon>
        <taxon>Basidiomycota</taxon>
        <taxon>Agaricomycotina</taxon>
        <taxon>Agaricomycetes</taxon>
        <taxon>Agaricomycetidae</taxon>
        <taxon>Agaricales</taxon>
        <taxon>Agaricineae</taxon>
        <taxon>Hymenogastraceae</taxon>
        <taxon>Hebeloma</taxon>
    </lineage>
</organism>
<evidence type="ECO:0000313" key="2">
    <source>
        <dbReference type="EMBL" id="KIM39045.1"/>
    </source>
</evidence>
<protein>
    <submittedName>
        <fullName evidence="2">Uncharacterized protein</fullName>
    </submittedName>
</protein>
<dbReference type="EMBL" id="KN831787">
    <property type="protein sequence ID" value="KIM39045.1"/>
    <property type="molecule type" value="Genomic_DNA"/>
</dbReference>
<dbReference type="HOGENOM" id="CLU_169811_0_0_1"/>
<proteinExistence type="predicted"/>
<name>A0A0C3BQW8_HEBCY</name>
<accession>A0A0C3BQW8</accession>
<dbReference type="OrthoDB" id="1742084at2759"/>
<evidence type="ECO:0000256" key="1">
    <source>
        <dbReference type="SAM" id="MobiDB-lite"/>
    </source>
</evidence>